<accession>A0ACA9Y4H5</accession>
<proteinExistence type="predicted"/>
<comment type="caution">
    <text evidence="1">The sequence shown here is derived from an EMBL/GenBank/DDBJ whole genome shotgun (WGS) entry which is preliminary data.</text>
</comment>
<sequence>MNNKPFNDLKELSTMQIIGTLLALFVVYKVYRFIKRAYLKRKFHAYDPKLLPHSYPFFSREPIGVLIKKQRGEVWKMVMDFFTDYGHSWNANMGHTLFVTSDPDNIKAILATQFTEFVMGLRHKHFKPLLGDGVFTLDGHGWKTSRALLRPNFSREQVAHTQSLEPHIRTLAKHIKKFDGKPFDIQELFFRFTVDTATEFLFGQSLYGLRDGSVGEAPPSDAWSGSGDFYESFTTAQEICATRAWAQNLYWTINPPSFRKSNAIVHNFAQYYIDKALNFTPQELEDKSKSGYIFLYELVKETRDPIILRDQLLNIMIAGRDTTAGLLSMVFFELAKNPDVFEKLKQAIYDDFGDGDSVDLDSITFESLKKCEYLKWVLNETLRLYPNVPFNFRCANKNTTLPRGGGDDLSKPVLIEKGTVVIYSISATHRNPQYYGKDAAVWRPERWADKTLKPGWAYLPFNGGPRICLGQQFALTEASYTIVRLIQMFPNLYSEDKQDYPPPIHAQLTLSLTHGDWVRLY</sequence>
<dbReference type="Proteomes" id="UP001152531">
    <property type="component" value="Unassembled WGS sequence"/>
</dbReference>
<name>A0ACA9Y4H5_9ASCO</name>
<keyword evidence="2" id="KW-1185">Reference proteome</keyword>
<gene>
    <name evidence="1" type="ORF">CLIB1444_02S18822</name>
</gene>
<reference evidence="1" key="1">
    <citation type="submission" date="2022-06" db="EMBL/GenBank/DDBJ databases">
        <authorList>
            <person name="Legras J.-L."/>
            <person name="Devillers H."/>
            <person name="Grondin C."/>
        </authorList>
    </citation>
    <scope>NUCLEOTIDE SEQUENCE</scope>
    <source>
        <strain evidence="1">CLIB 1444</strain>
    </source>
</reference>
<evidence type="ECO:0000313" key="2">
    <source>
        <dbReference type="Proteomes" id="UP001152531"/>
    </source>
</evidence>
<evidence type="ECO:0000313" key="1">
    <source>
        <dbReference type="EMBL" id="CAH6719887.1"/>
    </source>
</evidence>
<protein>
    <submittedName>
        <fullName evidence="1">Cytochrome P450 52A12</fullName>
    </submittedName>
</protein>
<organism evidence="1 2">
    <name type="scientific">[Candida] jaroonii</name>
    <dbReference type="NCBI Taxonomy" id="467808"/>
    <lineage>
        <taxon>Eukaryota</taxon>
        <taxon>Fungi</taxon>
        <taxon>Dikarya</taxon>
        <taxon>Ascomycota</taxon>
        <taxon>Saccharomycotina</taxon>
        <taxon>Pichiomycetes</taxon>
        <taxon>Debaryomycetaceae</taxon>
        <taxon>Yamadazyma</taxon>
    </lineage>
</organism>
<dbReference type="EMBL" id="CALSDN010000002">
    <property type="protein sequence ID" value="CAH6719887.1"/>
    <property type="molecule type" value="Genomic_DNA"/>
</dbReference>